<dbReference type="OrthoDB" id="5559898at2759"/>
<evidence type="ECO:0000313" key="7">
    <source>
        <dbReference type="EMBL" id="KAH3683204.1"/>
    </source>
</evidence>
<keyword evidence="5" id="KW-0539">Nucleus</keyword>
<dbReference type="GO" id="GO:0043161">
    <property type="term" value="P:proteasome-mediated ubiquitin-dependent protein catabolic process"/>
    <property type="evidence" value="ECO:0007669"/>
    <property type="project" value="TreeGrafter"/>
</dbReference>
<keyword evidence="8" id="KW-1185">Reference proteome</keyword>
<dbReference type="PANTHER" id="PTHR15651">
    <property type="entry name" value="ARMADILLO REPEAT-CONTAINING PROTEIN 8"/>
    <property type="match status" value="1"/>
</dbReference>
<feature type="region of interest" description="Disordered" evidence="6">
    <location>
        <begin position="726"/>
        <end position="757"/>
    </location>
</feature>
<evidence type="ECO:0000256" key="1">
    <source>
        <dbReference type="ARBA" id="ARBA00004123"/>
    </source>
</evidence>
<feature type="compositionally biased region" description="Acidic residues" evidence="6">
    <location>
        <begin position="747"/>
        <end position="757"/>
    </location>
</feature>
<dbReference type="EMBL" id="JAEUBG010003209">
    <property type="protein sequence ID" value="KAH3683204.1"/>
    <property type="molecule type" value="Genomic_DNA"/>
</dbReference>
<evidence type="ECO:0000256" key="2">
    <source>
        <dbReference type="ARBA" id="ARBA00004496"/>
    </source>
</evidence>
<reference evidence="7" key="1">
    <citation type="journal article" date="2021" name="Open Biol.">
        <title>Shared evolutionary footprints suggest mitochondrial oxidative damage underlies multiple complex I losses in fungi.</title>
        <authorList>
            <person name="Schikora-Tamarit M.A."/>
            <person name="Marcet-Houben M."/>
            <person name="Nosek J."/>
            <person name="Gabaldon T."/>
        </authorList>
    </citation>
    <scope>NUCLEOTIDE SEQUENCE</scope>
    <source>
        <strain evidence="7">CBS2887</strain>
    </source>
</reference>
<protein>
    <submittedName>
        <fullName evidence="7">Uncharacterized protein</fullName>
    </submittedName>
</protein>
<name>A0A9P8Q5J7_WICPI</name>
<dbReference type="PANTHER" id="PTHR15651:SF7">
    <property type="entry name" value="ARMADILLO REPEAT-CONTAINING PROTEIN 8"/>
    <property type="match status" value="1"/>
</dbReference>
<dbReference type="Gene3D" id="1.25.10.10">
    <property type="entry name" value="Leucine-rich Repeat Variant"/>
    <property type="match status" value="1"/>
</dbReference>
<dbReference type="GO" id="GO:0005737">
    <property type="term" value="C:cytoplasm"/>
    <property type="evidence" value="ECO:0007669"/>
    <property type="project" value="UniProtKB-SubCell"/>
</dbReference>
<dbReference type="InterPro" id="IPR038739">
    <property type="entry name" value="ARMC8/Vid28"/>
</dbReference>
<gene>
    <name evidence="7" type="ORF">WICPIJ_005817</name>
</gene>
<evidence type="ECO:0000256" key="6">
    <source>
        <dbReference type="SAM" id="MobiDB-lite"/>
    </source>
</evidence>
<comment type="subcellular location">
    <subcellularLocation>
        <location evidence="2">Cytoplasm</location>
    </subcellularLocation>
    <subcellularLocation>
        <location evidence="1">Nucleus</location>
    </subcellularLocation>
</comment>
<dbReference type="Proteomes" id="UP000774326">
    <property type="component" value="Unassembled WGS sequence"/>
</dbReference>
<dbReference type="SUPFAM" id="SSF48371">
    <property type="entry name" value="ARM repeat"/>
    <property type="match status" value="1"/>
</dbReference>
<dbReference type="GO" id="GO:0005634">
    <property type="term" value="C:nucleus"/>
    <property type="evidence" value="ECO:0007669"/>
    <property type="project" value="UniProtKB-SubCell"/>
</dbReference>
<proteinExistence type="predicted"/>
<evidence type="ECO:0000256" key="4">
    <source>
        <dbReference type="ARBA" id="ARBA00022737"/>
    </source>
</evidence>
<keyword evidence="3" id="KW-0963">Cytoplasm</keyword>
<evidence type="ECO:0000256" key="3">
    <source>
        <dbReference type="ARBA" id="ARBA00022490"/>
    </source>
</evidence>
<dbReference type="GO" id="GO:0034657">
    <property type="term" value="C:GID complex"/>
    <property type="evidence" value="ECO:0007669"/>
    <property type="project" value="TreeGrafter"/>
</dbReference>
<reference evidence="7" key="2">
    <citation type="submission" date="2021-01" db="EMBL/GenBank/DDBJ databases">
        <authorList>
            <person name="Schikora-Tamarit M.A."/>
        </authorList>
    </citation>
    <scope>NUCLEOTIDE SEQUENCE</scope>
    <source>
        <strain evidence="7">CBS2887</strain>
    </source>
</reference>
<dbReference type="InterPro" id="IPR016024">
    <property type="entry name" value="ARM-type_fold"/>
</dbReference>
<evidence type="ECO:0000313" key="8">
    <source>
        <dbReference type="Proteomes" id="UP000774326"/>
    </source>
</evidence>
<comment type="caution">
    <text evidence="7">The sequence shown here is derived from an EMBL/GenBank/DDBJ whole genome shotgun (WGS) entry which is preliminary data.</text>
</comment>
<dbReference type="InterPro" id="IPR011989">
    <property type="entry name" value="ARM-like"/>
</dbReference>
<sequence length="831" mass="95717">MDISQLLTEKRLSIIGDIDAKRTLAADVDFQKELYQLISDPQSVLPSDIIGTRIYREIFRNALLIVNSLSYSRDFDQEGLFQGYMIQFIQDNAENEDKSTAMERDETFKLMLLCLSKLKIREELLTQTFKDYLSYKLVATTDEETIQLILKYLIKLTNLSKPDDYSEFFPQIMHLYSRALTTGCKYCTEVFYLMDNYLEPQRFDANPMYAKEFNKLVRLLKKSIVEKKNLLNISNYLNYAITVHATSTKKTQEIQLKFLKQWVIPLLLNDTEKFHRGTMGKINPILLLKKISLEFPSLNKPLIDADLIDTFIDYLGTVNVSAYISTSEIIRSAESKTIEMNISNIFMIFSSFASKEEANRDSIIRRNNVVVLNIIEEVLRNYMVLKAKHEKKNKSNPELKIKELDHELAISALQLLKSLSRSIVTLRRYLVDLKIPSVLIDLVKPSCSFDAVNVEADEKCSDSEDMDVDSEDSSTEFLDLLRKKTRRENEVISLTLAVLANLILEFSPLRKTFLELGLITIIRLYLEKGSDPEFSSLIDFDIKFNSLCVVKHLVYNEKMKFKEELIVDQISLPVIYAYLKDDIEIPLQDQALNVLKNLTSNCNKLQTYRILQYYQSMELDEVLDHGRLNETCLFFKLLIGKLKDPKYDNKVGAYVHEIRETTIYIFAHFLKSNEKLRNILIDNIELLKIMKDILTSSESPDKLKTAAVWFLINLTWLDSSKAHHVRRNSTNARVPSPIEGNGNGNGNDDEDEVMEDAQDQLPEAAEEPTNGTETDHSVRRLELLNELGFKSILRTLLTDIELKLNNVSTSNLSVDLKNRVKTVLSNLNTDD</sequence>
<accession>A0A9P8Q5J7</accession>
<dbReference type="AlphaFoldDB" id="A0A9P8Q5J7"/>
<organism evidence="7 8">
    <name type="scientific">Wickerhamomyces pijperi</name>
    <name type="common">Yeast</name>
    <name type="synonym">Pichia pijperi</name>
    <dbReference type="NCBI Taxonomy" id="599730"/>
    <lineage>
        <taxon>Eukaryota</taxon>
        <taxon>Fungi</taxon>
        <taxon>Dikarya</taxon>
        <taxon>Ascomycota</taxon>
        <taxon>Saccharomycotina</taxon>
        <taxon>Saccharomycetes</taxon>
        <taxon>Phaffomycetales</taxon>
        <taxon>Wickerhamomycetaceae</taxon>
        <taxon>Wickerhamomyces</taxon>
    </lineage>
</organism>
<keyword evidence="4" id="KW-0677">Repeat</keyword>
<evidence type="ECO:0000256" key="5">
    <source>
        <dbReference type="ARBA" id="ARBA00023242"/>
    </source>
</evidence>